<evidence type="ECO:0000256" key="1">
    <source>
        <dbReference type="ARBA" id="ARBA00004418"/>
    </source>
</evidence>
<evidence type="ECO:0000313" key="9">
    <source>
        <dbReference type="Proteomes" id="UP000245506"/>
    </source>
</evidence>
<name>A0A317CK41_9GAMM</name>
<dbReference type="InterPro" id="IPR033434">
    <property type="entry name" value="MucB/RseB_N"/>
</dbReference>
<dbReference type="GO" id="GO:0030288">
    <property type="term" value="C:outer membrane-bounded periplasmic space"/>
    <property type="evidence" value="ECO:0007669"/>
    <property type="project" value="TreeGrafter"/>
</dbReference>
<dbReference type="EMBL" id="QGKL01000009">
    <property type="protein sequence ID" value="PWQ98965.1"/>
    <property type="molecule type" value="Genomic_DNA"/>
</dbReference>
<feature type="domain" description="MucB/RseB C-terminal" evidence="7">
    <location>
        <begin position="196"/>
        <end position="291"/>
    </location>
</feature>
<evidence type="ECO:0000259" key="6">
    <source>
        <dbReference type="Pfam" id="PF03888"/>
    </source>
</evidence>
<evidence type="ECO:0000259" key="7">
    <source>
        <dbReference type="Pfam" id="PF17188"/>
    </source>
</evidence>
<feature type="chain" id="PRO_5016414394" description="Transcriptional regulator" evidence="5">
    <location>
        <begin position="21"/>
        <end position="297"/>
    </location>
</feature>
<dbReference type="InterPro" id="IPR033436">
    <property type="entry name" value="MucB/RseB_C"/>
</dbReference>
<protein>
    <recommendedName>
        <fullName evidence="10">Transcriptional regulator</fullName>
    </recommendedName>
</protein>
<dbReference type="PANTHER" id="PTHR38782">
    <property type="match status" value="1"/>
</dbReference>
<comment type="similarity">
    <text evidence="2">Belongs to the RseB family.</text>
</comment>
<dbReference type="GO" id="GO:0032885">
    <property type="term" value="P:regulation of polysaccharide biosynthetic process"/>
    <property type="evidence" value="ECO:0007669"/>
    <property type="project" value="TreeGrafter"/>
</dbReference>
<keyword evidence="3 5" id="KW-0732">Signal</keyword>
<evidence type="ECO:0000256" key="2">
    <source>
        <dbReference type="ARBA" id="ARBA00008150"/>
    </source>
</evidence>
<feature type="domain" description="MucB/RseB N-terminal" evidence="6">
    <location>
        <begin position="25"/>
        <end position="169"/>
    </location>
</feature>
<dbReference type="Pfam" id="PF03888">
    <property type="entry name" value="MucB_RseB"/>
    <property type="match status" value="1"/>
</dbReference>
<evidence type="ECO:0000256" key="5">
    <source>
        <dbReference type="SAM" id="SignalP"/>
    </source>
</evidence>
<evidence type="ECO:0008006" key="10">
    <source>
        <dbReference type="Google" id="ProtNLM"/>
    </source>
</evidence>
<dbReference type="CDD" id="cd16327">
    <property type="entry name" value="RseB"/>
    <property type="match status" value="1"/>
</dbReference>
<dbReference type="OrthoDB" id="7067274at2"/>
<feature type="signal peptide" evidence="5">
    <location>
        <begin position="1"/>
        <end position="20"/>
    </location>
</feature>
<reference evidence="8 9" key="1">
    <citation type="submission" date="2018-05" db="EMBL/GenBank/DDBJ databases">
        <title>Leucothrix arctica sp. nov., isolated from Arctic seawater.</title>
        <authorList>
            <person name="Choi A."/>
            <person name="Baek K."/>
        </authorList>
    </citation>
    <scope>NUCLEOTIDE SEQUENCE [LARGE SCALE GENOMIC DNA]</scope>
    <source>
        <strain evidence="8 9">IMCC9719</strain>
    </source>
</reference>
<evidence type="ECO:0000256" key="4">
    <source>
        <dbReference type="ARBA" id="ARBA00022764"/>
    </source>
</evidence>
<comment type="caution">
    <text evidence="8">The sequence shown here is derived from an EMBL/GenBank/DDBJ whole genome shotgun (WGS) entry which is preliminary data.</text>
</comment>
<sequence length="297" mass="32388">MNCRIAVMLVSAFLVSPVVAADSGSDLLIKMNNALHRMNYSGTLVHIKGNGINTLRVDHEVINGVENETISSLNDGKDSVSSQSQGFSLAMVPDSIEQMRNVYSLDVGAMKKVAKRDCQIVVARPKDKMRYLQKYCIDKLTGLPLAYSLIDNKHQTVERFTFTEVTISVAEAGNAVDSASTMSPPQTWIPDTLPSGKWSISELPKGFHFGQHIASQQAETQKGLNTEHFVLTDGLSSISVFISPITTAKPKPISSLSSGALNVLTSQKNNHRITLVGEVPRATMQSILSNLKYQENP</sequence>
<gene>
    <name evidence="8" type="ORF">DKT75_02035</name>
</gene>
<accession>A0A317CK41</accession>
<evidence type="ECO:0000313" key="8">
    <source>
        <dbReference type="EMBL" id="PWQ98965.1"/>
    </source>
</evidence>
<dbReference type="Gene3D" id="3.30.200.100">
    <property type="entry name" value="MucB/RseB, C-terminal domain"/>
    <property type="match status" value="1"/>
</dbReference>
<dbReference type="PANTHER" id="PTHR38782:SF1">
    <property type="entry name" value="SIGMA-E FACTOR REGULATORY PROTEIN RSEB"/>
    <property type="match status" value="1"/>
</dbReference>
<dbReference type="RefSeq" id="WP_109821771.1">
    <property type="nucleotide sequence ID" value="NZ_QGKL01000009.1"/>
</dbReference>
<dbReference type="AlphaFoldDB" id="A0A317CK41"/>
<dbReference type="PIRSF" id="PIRSF005427">
    <property type="entry name" value="RseB"/>
    <property type="match status" value="1"/>
</dbReference>
<dbReference type="Gene3D" id="2.50.20.10">
    <property type="entry name" value="Lipoprotein localisation LolA/LolB/LppX"/>
    <property type="match status" value="1"/>
</dbReference>
<dbReference type="InterPro" id="IPR038484">
    <property type="entry name" value="MucB/RseB_C_sf"/>
</dbReference>
<evidence type="ECO:0000256" key="3">
    <source>
        <dbReference type="ARBA" id="ARBA00022729"/>
    </source>
</evidence>
<keyword evidence="9" id="KW-1185">Reference proteome</keyword>
<dbReference type="GO" id="GO:0045152">
    <property type="term" value="F:antisigma factor binding"/>
    <property type="evidence" value="ECO:0007669"/>
    <property type="project" value="TreeGrafter"/>
</dbReference>
<proteinExistence type="inferred from homology"/>
<dbReference type="Pfam" id="PF17188">
    <property type="entry name" value="MucB_RseB_C"/>
    <property type="match status" value="1"/>
</dbReference>
<dbReference type="Proteomes" id="UP000245506">
    <property type="component" value="Unassembled WGS sequence"/>
</dbReference>
<keyword evidence="4" id="KW-0574">Periplasm</keyword>
<comment type="subcellular location">
    <subcellularLocation>
        <location evidence="1">Periplasm</location>
    </subcellularLocation>
</comment>
<organism evidence="8 9">
    <name type="scientific">Leucothrix arctica</name>
    <dbReference type="NCBI Taxonomy" id="1481894"/>
    <lineage>
        <taxon>Bacteria</taxon>
        <taxon>Pseudomonadati</taxon>
        <taxon>Pseudomonadota</taxon>
        <taxon>Gammaproteobacteria</taxon>
        <taxon>Thiotrichales</taxon>
        <taxon>Thiotrichaceae</taxon>
        <taxon>Leucothrix</taxon>
    </lineage>
</organism>
<dbReference type="InterPro" id="IPR005588">
    <property type="entry name" value="MucB_RseB"/>
</dbReference>